<organism evidence="4 5">
    <name type="scientific">Desulfofundulus thermobenzoicus</name>
    <dbReference type="NCBI Taxonomy" id="29376"/>
    <lineage>
        <taxon>Bacteria</taxon>
        <taxon>Bacillati</taxon>
        <taxon>Bacillota</taxon>
        <taxon>Clostridia</taxon>
        <taxon>Eubacteriales</taxon>
        <taxon>Peptococcaceae</taxon>
        <taxon>Desulfofundulus</taxon>
    </lineage>
</organism>
<name>A0A6N7ITH1_9FIRM</name>
<dbReference type="InterPro" id="IPR002559">
    <property type="entry name" value="Transposase_11"/>
</dbReference>
<keyword evidence="5" id="KW-1185">Reference proteome</keyword>
<gene>
    <name evidence="4" type="ORF">GFC01_14345</name>
</gene>
<feature type="region of interest" description="Disordered" evidence="1">
    <location>
        <begin position="144"/>
        <end position="163"/>
    </location>
</feature>
<evidence type="ECO:0000259" key="2">
    <source>
        <dbReference type="Pfam" id="PF01609"/>
    </source>
</evidence>
<reference evidence="4 5" key="1">
    <citation type="submission" date="2019-10" db="EMBL/GenBank/DDBJ databases">
        <title>Comparative genomics of sulfur disproportionating microorganisms.</title>
        <authorList>
            <person name="Ward L.M."/>
            <person name="Bertran E."/>
            <person name="Johnston D."/>
        </authorList>
    </citation>
    <scope>NUCLEOTIDE SEQUENCE [LARGE SCALE GENOMIC DNA]</scope>
    <source>
        <strain evidence="4 5">DSM 14055</strain>
    </source>
</reference>
<comment type="caution">
    <text evidence="4">The sequence shown here is derived from an EMBL/GenBank/DDBJ whole genome shotgun (WGS) entry which is preliminary data.</text>
</comment>
<dbReference type="Proteomes" id="UP000441717">
    <property type="component" value="Unassembled WGS sequence"/>
</dbReference>
<sequence>MYFLQEILFPFEVFVQNADHHDHIFLALSSVDVEPIRKMFPNHWGVGRPGYDRTALFRALILQRLMQLPSIETLVKCLKYSPQLAYWCGFDIRKSPPSSTVFYRFLAELKEQADQELLEQGVQSLVTKTVKLATSEGKIVLDSTDIPARERAPRKKDDLSPEQQENALSFGSAWGHRTASDEETEMFYGYKLHAATLLTNIGPIPLAAILTPANVSDVELAPRLMSEACKEHERLYGFRPGYYLMDAGYDSGDIYKLALDLKGQAIIKLNKRNQKEPPQGFNEKFIPLCPAGQPMVYWGSDKKHMTIKFRYPKAAGRQVECEGQCRFKNPYGLVVRLRVTDNPRLFSCPYRGSENWQKLYSQRTSIERWFALLKEHLYMDKMNRRGIDNAFTDVMLCLITFLAGTLAQLKIEQQTCKAA</sequence>
<feature type="compositionally biased region" description="Basic and acidic residues" evidence="1">
    <location>
        <begin position="147"/>
        <end position="159"/>
    </location>
</feature>
<evidence type="ECO:0000256" key="1">
    <source>
        <dbReference type="SAM" id="MobiDB-lite"/>
    </source>
</evidence>
<evidence type="ECO:0000313" key="4">
    <source>
        <dbReference type="EMBL" id="MQL53416.1"/>
    </source>
</evidence>
<evidence type="ECO:0000259" key="3">
    <source>
        <dbReference type="Pfam" id="PF05598"/>
    </source>
</evidence>
<protein>
    <submittedName>
        <fullName evidence="4">Transposase</fullName>
    </submittedName>
</protein>
<dbReference type="EMBL" id="WHYR01000049">
    <property type="protein sequence ID" value="MQL53416.1"/>
    <property type="molecule type" value="Genomic_DNA"/>
</dbReference>
<feature type="domain" description="Transposase IS4-like" evidence="2">
    <location>
        <begin position="137"/>
        <end position="400"/>
    </location>
</feature>
<dbReference type="GO" id="GO:0004803">
    <property type="term" value="F:transposase activity"/>
    <property type="evidence" value="ECO:0007669"/>
    <property type="project" value="InterPro"/>
</dbReference>
<dbReference type="AlphaFoldDB" id="A0A6N7ITH1"/>
<dbReference type="Pfam" id="PF01609">
    <property type="entry name" value="DDE_Tnp_1"/>
    <property type="match status" value="1"/>
</dbReference>
<dbReference type="OrthoDB" id="5751230at2"/>
<proteinExistence type="predicted"/>
<dbReference type="Pfam" id="PF05598">
    <property type="entry name" value="DUF772"/>
    <property type="match status" value="1"/>
</dbReference>
<dbReference type="SUPFAM" id="SSF53098">
    <property type="entry name" value="Ribonuclease H-like"/>
    <property type="match status" value="1"/>
</dbReference>
<dbReference type="GO" id="GO:0003677">
    <property type="term" value="F:DNA binding"/>
    <property type="evidence" value="ECO:0007669"/>
    <property type="project" value="InterPro"/>
</dbReference>
<feature type="domain" description="Transposase InsH N-terminal" evidence="3">
    <location>
        <begin position="31"/>
        <end position="106"/>
    </location>
</feature>
<dbReference type="GO" id="GO:0006313">
    <property type="term" value="P:DNA transposition"/>
    <property type="evidence" value="ECO:0007669"/>
    <property type="project" value="InterPro"/>
</dbReference>
<dbReference type="InterPro" id="IPR012337">
    <property type="entry name" value="RNaseH-like_sf"/>
</dbReference>
<dbReference type="InterPro" id="IPR008490">
    <property type="entry name" value="Transposase_InsH_N"/>
</dbReference>
<accession>A0A6N7ITH1</accession>
<evidence type="ECO:0000313" key="5">
    <source>
        <dbReference type="Proteomes" id="UP000441717"/>
    </source>
</evidence>